<gene>
    <name evidence="5" type="ORF">DKG74_16575</name>
</gene>
<keyword evidence="1" id="KW-0805">Transcription regulation</keyword>
<dbReference type="AlphaFoldDB" id="A0A317DY60"/>
<keyword evidence="6" id="KW-1185">Reference proteome</keyword>
<dbReference type="GO" id="GO:0043565">
    <property type="term" value="F:sequence-specific DNA binding"/>
    <property type="evidence" value="ECO:0007669"/>
    <property type="project" value="InterPro"/>
</dbReference>
<dbReference type="PANTHER" id="PTHR43130">
    <property type="entry name" value="ARAC-FAMILY TRANSCRIPTIONAL REGULATOR"/>
    <property type="match status" value="1"/>
</dbReference>
<dbReference type="InterPro" id="IPR002818">
    <property type="entry name" value="DJ-1/PfpI"/>
</dbReference>
<dbReference type="EMBL" id="QGLE01000011">
    <property type="protein sequence ID" value="PWR19411.1"/>
    <property type="molecule type" value="Genomic_DNA"/>
</dbReference>
<dbReference type="Gene3D" id="1.10.10.60">
    <property type="entry name" value="Homeodomain-like"/>
    <property type="match status" value="2"/>
</dbReference>
<dbReference type="OrthoDB" id="9793422at2"/>
<feature type="domain" description="HTH araC/xylS-type" evidence="4">
    <location>
        <begin position="229"/>
        <end position="327"/>
    </location>
</feature>
<dbReference type="PROSITE" id="PS01124">
    <property type="entry name" value="HTH_ARAC_FAMILY_2"/>
    <property type="match status" value="1"/>
</dbReference>
<evidence type="ECO:0000259" key="4">
    <source>
        <dbReference type="PROSITE" id="PS01124"/>
    </source>
</evidence>
<proteinExistence type="predicted"/>
<dbReference type="Pfam" id="PF12833">
    <property type="entry name" value="HTH_18"/>
    <property type="match status" value="1"/>
</dbReference>
<organism evidence="5 6">
    <name type="scientific">Zavarzinia aquatilis</name>
    <dbReference type="NCBI Taxonomy" id="2211142"/>
    <lineage>
        <taxon>Bacteria</taxon>
        <taxon>Pseudomonadati</taxon>
        <taxon>Pseudomonadota</taxon>
        <taxon>Alphaproteobacteria</taxon>
        <taxon>Rhodospirillales</taxon>
        <taxon>Zavarziniaceae</taxon>
        <taxon>Zavarzinia</taxon>
    </lineage>
</organism>
<evidence type="ECO:0000256" key="2">
    <source>
        <dbReference type="ARBA" id="ARBA00023163"/>
    </source>
</evidence>
<dbReference type="Gene3D" id="3.40.50.880">
    <property type="match status" value="1"/>
</dbReference>
<dbReference type="InterPro" id="IPR052158">
    <property type="entry name" value="INH-QAR"/>
</dbReference>
<feature type="region of interest" description="Disordered" evidence="3">
    <location>
        <begin position="335"/>
        <end position="360"/>
    </location>
</feature>
<dbReference type="InterPro" id="IPR018060">
    <property type="entry name" value="HTH_AraC"/>
</dbReference>
<evidence type="ECO:0000313" key="6">
    <source>
        <dbReference type="Proteomes" id="UP000245461"/>
    </source>
</evidence>
<evidence type="ECO:0000256" key="3">
    <source>
        <dbReference type="SAM" id="MobiDB-lite"/>
    </source>
</evidence>
<evidence type="ECO:0000313" key="5">
    <source>
        <dbReference type="EMBL" id="PWR19411.1"/>
    </source>
</evidence>
<dbReference type="Proteomes" id="UP000245461">
    <property type="component" value="Unassembled WGS sequence"/>
</dbReference>
<keyword evidence="2" id="KW-0804">Transcription</keyword>
<dbReference type="NCBIfam" id="NF006902">
    <property type="entry name" value="PRK09393.1"/>
    <property type="match status" value="1"/>
</dbReference>
<dbReference type="SMART" id="SM00342">
    <property type="entry name" value="HTH_ARAC"/>
    <property type="match status" value="1"/>
</dbReference>
<name>A0A317DY60_9PROT</name>
<dbReference type="CDD" id="cd03137">
    <property type="entry name" value="GATase1_AraC_1"/>
    <property type="match status" value="1"/>
</dbReference>
<comment type="caution">
    <text evidence="5">The sequence shown here is derived from an EMBL/GenBank/DDBJ whole genome shotgun (WGS) entry which is preliminary data.</text>
</comment>
<dbReference type="Pfam" id="PF01965">
    <property type="entry name" value="DJ-1_PfpI"/>
    <property type="match status" value="1"/>
</dbReference>
<accession>A0A317DY60</accession>
<protein>
    <submittedName>
        <fullName evidence="5">Transcriptional regulator FtrA</fullName>
    </submittedName>
</protein>
<dbReference type="PANTHER" id="PTHR43130:SF3">
    <property type="entry name" value="HTH-TYPE TRANSCRIPTIONAL REGULATOR RV1931C"/>
    <property type="match status" value="1"/>
</dbReference>
<dbReference type="InterPro" id="IPR009057">
    <property type="entry name" value="Homeodomain-like_sf"/>
</dbReference>
<dbReference type="GO" id="GO:0003700">
    <property type="term" value="F:DNA-binding transcription factor activity"/>
    <property type="evidence" value="ECO:0007669"/>
    <property type="project" value="InterPro"/>
</dbReference>
<sequence>MAPLPSIVKIMPNETGPLVVVLAYDGLCTFEFGLAVEVFGLPRPEMGPGWYRFAVAGLDPGPLRATGGVRLLVDGGLDLLEAAEIIVVPGWRGADVPVPDALCASLRRAAARGARLLSICSGVFVLAAAGLLDGRHATTHWRHAARLAERYPAIAVEADVLYVDEGQVLTSAGSAAGLDLCLHLVRRDFGAEAANAVARRLVVPAHRDGGQAQFIERPVPRAPVGARVAPVLDHMLARLDRPHPLPALARIAGMSLRSFLRHFRAATGLAPGEWLLQQRLERARELLETGNAGIEQIAQACGFGTAATLRHHFHRRLGLGPSDYRRRFRREGAGAQAFPRSKVQGPVVPPPATGLAPGDG</sequence>
<evidence type="ECO:0000256" key="1">
    <source>
        <dbReference type="ARBA" id="ARBA00023015"/>
    </source>
</evidence>
<reference evidence="5 6" key="1">
    <citation type="submission" date="2018-05" db="EMBL/GenBank/DDBJ databases">
        <title>Zavarzinia sp. HR-AS.</title>
        <authorList>
            <person name="Lee Y."/>
            <person name="Jeon C.O."/>
        </authorList>
    </citation>
    <scope>NUCLEOTIDE SEQUENCE [LARGE SCALE GENOMIC DNA]</scope>
    <source>
        <strain evidence="5 6">HR-AS</strain>
    </source>
</reference>
<dbReference type="SUPFAM" id="SSF52317">
    <property type="entry name" value="Class I glutamine amidotransferase-like"/>
    <property type="match status" value="1"/>
</dbReference>
<dbReference type="SUPFAM" id="SSF46689">
    <property type="entry name" value="Homeodomain-like"/>
    <property type="match status" value="2"/>
</dbReference>
<dbReference type="InterPro" id="IPR029062">
    <property type="entry name" value="Class_I_gatase-like"/>
</dbReference>